<feature type="region of interest" description="Disordered" evidence="2">
    <location>
        <begin position="1945"/>
        <end position="1991"/>
    </location>
</feature>
<feature type="signal peptide" evidence="3">
    <location>
        <begin position="1"/>
        <end position="33"/>
    </location>
</feature>
<feature type="compositionally biased region" description="Basic and acidic residues" evidence="2">
    <location>
        <begin position="529"/>
        <end position="544"/>
    </location>
</feature>
<gene>
    <name evidence="4" type="ORF">AK812_SmicGene38303</name>
</gene>
<keyword evidence="5" id="KW-1185">Reference proteome</keyword>
<feature type="chain" id="PRO_5012186819" evidence="3">
    <location>
        <begin position="34"/>
        <end position="1991"/>
    </location>
</feature>
<feature type="compositionally biased region" description="Basic and acidic residues" evidence="2">
    <location>
        <begin position="764"/>
        <end position="794"/>
    </location>
</feature>
<evidence type="ECO:0000313" key="4">
    <source>
        <dbReference type="EMBL" id="OLP81189.1"/>
    </source>
</evidence>
<proteinExistence type="predicted"/>
<protein>
    <submittedName>
        <fullName evidence="4">Uncharacterized protein</fullName>
    </submittedName>
</protein>
<keyword evidence="3" id="KW-0732">Signal</keyword>
<dbReference type="EMBL" id="LSRX01001304">
    <property type="protein sequence ID" value="OLP81189.1"/>
    <property type="molecule type" value="Genomic_DNA"/>
</dbReference>
<sequence length="1991" mass="218648">MVRTGANGPPRVRSRRADGVLFVLALVASSTLQGCLPPDWSFCDCDFRDNFWDSILNDVHLLWDGPDFVRKARDNRTFQGRYLQSPPSDLNCPVNPSVFWKAWPQYGITRGLIEGSMGDLWMPGARDRFKQVCIAGHLALMAICSQHFLVRSARAQEAGDPDHMKWLEASFGHMVAIRNLGQAYQIRQCMGQQGWSLDVGAFHKYTERWIGREAVGTVPQAAYFNGQVDPWQMLFTKPMHHNEESRAAALPDRRVCVPFKDPACWKRKSQLLIETCEYCCNPFQHKTGRGASWCWDDEWTYERCCQQDYKDLVCEVQRKGEEGGCVDCKKSVTYNCMTPPEKRLKDAQDNYNKKVDLFNSLQDKARTLAQDIAAARADLISKDATYQELHTDLNTKLRIWHVAFNNASRLLSAARLRQQELTWNNSNEALQQSQATLRSARGATSSAQATVAEARRQEQLGKQLLANNESAYAKAKSHHAATRQALTNSQDKRKTAETVVAEAEATLEAAKTTAKVAFETSLSANESSDATHRNTRKPLEEASSLRDALRATAWASQSQHGQIAALRTATASATASSRGAACQDRSVDTATTAARVRSAQRSVKEAAAVRNRSAEDLHVASKTEELFHQVLTNCTVGLDGSSGARCLIDVTPANKSAKPLLSKSSWRKELCNTWQAPHGCPDGQSCDCSIACDSEPSAQASEMRINALVQQMLETQRLAEQALARQRSKKDDFDELEVYIPAELINAVEAATQKVASVKERQAAAAKDSREAQNMLEKAKSAREAADKKQRSAQDKLVQAQGQEKDLLSQLTAARVDLDRNMTSLQELRQRLAEANQTAQTASTMLAEAIRREDWSKTLYHNLTKEASRKRQENNTEVLRRDEADKKVQVLNESLAENLTVLVSAWLRQQETAGEAGGGVFVSLSLGRLGLGLGLQASHSARWSERLLAAAKAVLVNMAPGPVGSFESFLENYVISISDKESCSLLLVRVQQQDAAMQVMRAVEDLKAVELSALEAEKNAEDAAEQVRQAEGKVAEAEAARMHSDWKARNATSAFEEAKDVMLSAERLLNQTRVVVDTVGQQLQDAKALVGKIKAPTKMGTQYAGGHRHLIVLHKFSTAQGILTLRAFSIQQLAEVHDASVNLLALALDSMEGRKEEREGGRTTAQNVETADAEVAKALADHSAAEAKVASAKDASVGSTLAERETVRATGNAEALTLVGFDTPNGQGRFGVTGLMAWEDKLVCELILLFVKVKVQRMKLLQLADGELQREVLALQDAQVLHETLQDDVLDAGAAAKEHAVANAAADMDAQVLQAWANKSGAELSEHMEKFRVAQGDVNAVLKQREEAFVNKALQNSAGQQVVFVPGYSVSQRGFTKGGNAEALTLVGFDTPNGQGRFGVTGLMAWEDKLVCELILLFVKVKVQRMKLLQLADGELQREVLALQDAQVLHETLQDDVLDAGAAAKEHAVANAAADMDAQVLQAWANKSGAELSEHMEKFRVAQGDVNAVLKQREEAFVNKALQNSAGQQVVFVPGYSEARAGSGKKSIDAACFSLDLGFAVLSPDKPSRDYFLHPIVMATWEEFISGVEQSPPSAEIRNRVVKAFQDDLKAATPWDAEGLSEDAFDSLFQDSPPALALARRTLRNVEAAAKARRVQVTQSMSLASAAGVSASARALAAAMSPLKTADAQDLLRKAHLPGLQFHLQPDQALFDVLQAHTDEARKNGRTPFHFVDLTAKDTLPLWVPSDGVGGKFSLREEEELSLASNSPIGNLGDLTRVLKSATSTTRFFRSVPQWTAAFWRWAVAAISAQHITLAQVLAHQDVVLSICEQERLRSRPPYAGFLYDEMARRQWARRAEKKDPSFDLTAETQKVDKDLKEVVMQRLGTVLRLAELEYDAVATASGSRAGEQQLSQQLAAAEAAQRKADAVTKSLASAQKDILAKAAAAAAKPNESDETGEKQLTNKQRKAKNWFLKQKERREQQWNNKQKRSS</sequence>
<feature type="coiled-coil region" evidence="1">
    <location>
        <begin position="1006"/>
        <end position="1040"/>
    </location>
</feature>
<feature type="region of interest" description="Disordered" evidence="2">
    <location>
        <begin position="764"/>
        <end position="802"/>
    </location>
</feature>
<feature type="region of interest" description="Disordered" evidence="2">
    <location>
        <begin position="470"/>
        <end position="495"/>
    </location>
</feature>
<comment type="caution">
    <text evidence="4">The sequence shown here is derived from an EMBL/GenBank/DDBJ whole genome shotgun (WGS) entry which is preliminary data.</text>
</comment>
<dbReference type="OrthoDB" id="432842at2759"/>
<reference evidence="4 5" key="1">
    <citation type="submission" date="2016-02" db="EMBL/GenBank/DDBJ databases">
        <title>Genome analysis of coral dinoflagellate symbionts highlights evolutionary adaptations to a symbiotic lifestyle.</title>
        <authorList>
            <person name="Aranda M."/>
            <person name="Li Y."/>
            <person name="Liew Y.J."/>
            <person name="Baumgarten S."/>
            <person name="Simakov O."/>
            <person name="Wilson M."/>
            <person name="Piel J."/>
            <person name="Ashoor H."/>
            <person name="Bougouffa S."/>
            <person name="Bajic V.B."/>
            <person name="Ryu T."/>
            <person name="Ravasi T."/>
            <person name="Bayer T."/>
            <person name="Micklem G."/>
            <person name="Kim H."/>
            <person name="Bhak J."/>
            <person name="Lajeunesse T.C."/>
            <person name="Voolstra C.R."/>
        </authorList>
    </citation>
    <scope>NUCLEOTIDE SEQUENCE [LARGE SCALE GENOMIC DNA]</scope>
    <source>
        <strain evidence="4 5">CCMP2467</strain>
    </source>
</reference>
<evidence type="ECO:0000256" key="1">
    <source>
        <dbReference type="SAM" id="Coils"/>
    </source>
</evidence>
<keyword evidence="1" id="KW-0175">Coiled coil</keyword>
<name>A0A1Q9CE19_SYMMI</name>
<organism evidence="4 5">
    <name type="scientific">Symbiodinium microadriaticum</name>
    <name type="common">Dinoflagellate</name>
    <name type="synonym">Zooxanthella microadriatica</name>
    <dbReference type="NCBI Taxonomy" id="2951"/>
    <lineage>
        <taxon>Eukaryota</taxon>
        <taxon>Sar</taxon>
        <taxon>Alveolata</taxon>
        <taxon>Dinophyceae</taxon>
        <taxon>Suessiales</taxon>
        <taxon>Symbiodiniaceae</taxon>
        <taxon>Symbiodinium</taxon>
    </lineage>
</organism>
<feature type="coiled-coil region" evidence="1">
    <location>
        <begin position="344"/>
        <end position="378"/>
    </location>
</feature>
<dbReference type="Proteomes" id="UP000186817">
    <property type="component" value="Unassembled WGS sequence"/>
</dbReference>
<evidence type="ECO:0000256" key="2">
    <source>
        <dbReference type="SAM" id="MobiDB-lite"/>
    </source>
</evidence>
<evidence type="ECO:0000256" key="3">
    <source>
        <dbReference type="SAM" id="SignalP"/>
    </source>
</evidence>
<feature type="region of interest" description="Disordered" evidence="2">
    <location>
        <begin position="523"/>
        <end position="544"/>
    </location>
</feature>
<dbReference type="PROSITE" id="PS51257">
    <property type="entry name" value="PROKAR_LIPOPROTEIN"/>
    <property type="match status" value="1"/>
</dbReference>
<evidence type="ECO:0000313" key="5">
    <source>
        <dbReference type="Proteomes" id="UP000186817"/>
    </source>
</evidence>
<accession>A0A1Q9CE19</accession>